<dbReference type="Proteomes" id="UP000248259">
    <property type="component" value="Unassembled WGS sequence"/>
</dbReference>
<name>A0A323V1Y7_9RHOO</name>
<dbReference type="OrthoDB" id="1910631at2"/>
<keyword evidence="2" id="KW-1185">Reference proteome</keyword>
<comment type="caution">
    <text evidence="1">The sequence shown here is derived from an EMBL/GenBank/DDBJ whole genome shotgun (WGS) entry which is preliminary data.</text>
</comment>
<dbReference type="EMBL" id="QKOE01000001">
    <property type="protein sequence ID" value="PZA18521.1"/>
    <property type="molecule type" value="Genomic_DNA"/>
</dbReference>
<evidence type="ECO:0008006" key="3">
    <source>
        <dbReference type="Google" id="ProtNLM"/>
    </source>
</evidence>
<protein>
    <recommendedName>
        <fullName evidence="3">Glycosyl transferase</fullName>
    </recommendedName>
</protein>
<sequence>MPSLCFVIPYFGRWPFWMPFFLAGCRANPTVDWLLFSDCGPLPDCPSNVRVIETSYAAYCDRVSARLGIDFHPSNPYKLCDLKPALGYIHEAELATYDFWAFGDLDLVFGDLRAYFHAARLAGKDVFSTHERRISGHCCLLRNTQELRELFLQMKDWRIRLAMDRHEGLDEGAFSRIFIRRKNWPRPLARLFWRLNPWYRRAEFIEAYSTPDAKVPWVDGSRNFPASWFWRDGVLTNDRDGGRTFPYVHFLVWKGLAWKQLSESVFATYPSLAREPAWQVSAQGFEPLVTRAGEI</sequence>
<dbReference type="InterPro" id="IPR046733">
    <property type="entry name" value="DUF6625"/>
</dbReference>
<evidence type="ECO:0000313" key="2">
    <source>
        <dbReference type="Proteomes" id="UP000248259"/>
    </source>
</evidence>
<dbReference type="AlphaFoldDB" id="A0A323V1Y7"/>
<proteinExistence type="predicted"/>
<gene>
    <name evidence="1" type="ORF">DNK49_03075</name>
</gene>
<evidence type="ECO:0000313" key="1">
    <source>
        <dbReference type="EMBL" id="PZA18521.1"/>
    </source>
</evidence>
<reference evidence="1 2" key="1">
    <citation type="submission" date="2018-06" db="EMBL/GenBank/DDBJ databases">
        <title>Azoarcus communis strain SWub3 genome.</title>
        <authorList>
            <person name="Zorraquino Salvo V."/>
            <person name="Toubiana D."/>
            <person name="Blumwald E."/>
        </authorList>
    </citation>
    <scope>NUCLEOTIDE SEQUENCE [LARGE SCALE GENOMIC DNA]</scope>
    <source>
        <strain evidence="1 2">SWub3</strain>
    </source>
</reference>
<dbReference type="Pfam" id="PF20330">
    <property type="entry name" value="DUF6625"/>
    <property type="match status" value="1"/>
</dbReference>
<organism evidence="1 2">
    <name type="scientific">Parazoarcus communis SWub3 = DSM 12120</name>
    <dbReference type="NCBI Taxonomy" id="1121029"/>
    <lineage>
        <taxon>Bacteria</taxon>
        <taxon>Pseudomonadati</taxon>
        <taxon>Pseudomonadota</taxon>
        <taxon>Betaproteobacteria</taxon>
        <taxon>Rhodocyclales</taxon>
        <taxon>Zoogloeaceae</taxon>
        <taxon>Parazoarcus</taxon>
    </lineage>
</organism>
<dbReference type="RefSeq" id="WP_110522820.1">
    <property type="nucleotide sequence ID" value="NZ_QKOE01000001.1"/>
</dbReference>
<accession>A0A323V1Y7</accession>